<name>K8EXS7_9CHLO</name>
<gene>
    <name evidence="3" type="ORF">Bathy06g04470</name>
</gene>
<evidence type="ECO:0000256" key="1">
    <source>
        <dbReference type="SAM" id="MobiDB-lite"/>
    </source>
</evidence>
<evidence type="ECO:0000313" key="3">
    <source>
        <dbReference type="EMBL" id="CCO17285.1"/>
    </source>
</evidence>
<dbReference type="AlphaFoldDB" id="K8EXS7"/>
<evidence type="ECO:0000256" key="2">
    <source>
        <dbReference type="SAM" id="Phobius"/>
    </source>
</evidence>
<dbReference type="InterPro" id="IPR018625">
    <property type="entry name" value="Pet100"/>
</dbReference>
<keyword evidence="4" id="KW-1185">Reference proteome</keyword>
<dbReference type="PANTHER" id="PTHR35700">
    <property type="entry name" value="OS07G0181800 PROTEIN"/>
    <property type="match status" value="1"/>
</dbReference>
<keyword evidence="2" id="KW-0812">Transmembrane</keyword>
<dbReference type="PANTHER" id="PTHR35700:SF1">
    <property type="entry name" value="OS07G0181800 PROTEIN"/>
    <property type="match status" value="1"/>
</dbReference>
<dbReference type="KEGG" id="bpg:Bathy06g04470"/>
<dbReference type="GeneID" id="19015428"/>
<proteinExistence type="predicted"/>
<dbReference type="Pfam" id="PF09803">
    <property type="entry name" value="Pet100"/>
    <property type="match status" value="1"/>
</dbReference>
<feature type="transmembrane region" description="Helical" evidence="2">
    <location>
        <begin position="12"/>
        <end position="31"/>
    </location>
</feature>
<keyword evidence="2" id="KW-0472">Membrane</keyword>
<dbReference type="Proteomes" id="UP000198341">
    <property type="component" value="Chromosome 6"/>
</dbReference>
<keyword evidence="2" id="KW-1133">Transmembrane helix</keyword>
<dbReference type="RefSeq" id="XP_007512685.1">
    <property type="nucleotide sequence ID" value="XM_007512623.1"/>
</dbReference>
<dbReference type="GO" id="GO:0005739">
    <property type="term" value="C:mitochondrion"/>
    <property type="evidence" value="ECO:0007669"/>
    <property type="project" value="InterPro"/>
</dbReference>
<protein>
    <submittedName>
        <fullName evidence="3">Uncharacterized protein</fullName>
    </submittedName>
</protein>
<dbReference type="OrthoDB" id="495469at2759"/>
<accession>K8EXS7</accession>
<sequence length="89" mass="10323">MAKSFSLEAFKFSVYLSIPIAMTVFFAMNPSNLEEIIRNRMYVVYPASAPDPPSDEEMKRLIERNKKKRGKDAVNNNNNKWGFFSRAQK</sequence>
<evidence type="ECO:0000313" key="4">
    <source>
        <dbReference type="Proteomes" id="UP000198341"/>
    </source>
</evidence>
<dbReference type="EMBL" id="FO082273">
    <property type="protein sequence ID" value="CCO17285.1"/>
    <property type="molecule type" value="Genomic_DNA"/>
</dbReference>
<dbReference type="GO" id="GO:0033617">
    <property type="term" value="P:mitochondrial respiratory chain complex IV assembly"/>
    <property type="evidence" value="ECO:0007669"/>
    <property type="project" value="InterPro"/>
</dbReference>
<reference evidence="3 4" key="1">
    <citation type="submission" date="2011-10" db="EMBL/GenBank/DDBJ databases">
        <authorList>
            <person name="Genoscope - CEA"/>
        </authorList>
    </citation>
    <scope>NUCLEOTIDE SEQUENCE [LARGE SCALE GENOMIC DNA]</scope>
    <source>
        <strain evidence="3 4">RCC 1105</strain>
    </source>
</reference>
<organism evidence="3 4">
    <name type="scientific">Bathycoccus prasinos</name>
    <dbReference type="NCBI Taxonomy" id="41875"/>
    <lineage>
        <taxon>Eukaryota</taxon>
        <taxon>Viridiplantae</taxon>
        <taxon>Chlorophyta</taxon>
        <taxon>Mamiellophyceae</taxon>
        <taxon>Mamiellales</taxon>
        <taxon>Bathycoccaceae</taxon>
        <taxon>Bathycoccus</taxon>
    </lineage>
</organism>
<feature type="region of interest" description="Disordered" evidence="1">
    <location>
        <begin position="65"/>
        <end position="89"/>
    </location>
</feature>